<reference evidence="4" key="1">
    <citation type="submission" date="2022-11" db="UniProtKB">
        <authorList>
            <consortium name="WormBaseParasite"/>
        </authorList>
    </citation>
    <scope>IDENTIFICATION</scope>
</reference>
<dbReference type="InterPro" id="IPR036249">
    <property type="entry name" value="Thioredoxin-like_sf"/>
</dbReference>
<keyword evidence="3" id="KW-1185">Reference proteome</keyword>
<sequence>MICLSGTGYLLKRLLNKNVEFNKIPHKSPELVIYNAGGLQIERIDLSKLNRQQCNDLLKEKGFREKTGTPSSDL</sequence>
<dbReference type="Gene3D" id="3.40.30.50">
    <property type="entry name" value="Sep15/SelM thioredoxin-like domain, active-site redox motif"/>
    <property type="match status" value="1"/>
</dbReference>
<organism evidence="3 4">
    <name type="scientific">Romanomermis culicivorax</name>
    <name type="common">Nematode worm</name>
    <dbReference type="NCBI Taxonomy" id="13658"/>
    <lineage>
        <taxon>Eukaryota</taxon>
        <taxon>Metazoa</taxon>
        <taxon>Ecdysozoa</taxon>
        <taxon>Nematoda</taxon>
        <taxon>Enoplea</taxon>
        <taxon>Dorylaimia</taxon>
        <taxon>Mermithida</taxon>
        <taxon>Mermithoidea</taxon>
        <taxon>Mermithidae</taxon>
        <taxon>Romanomermis</taxon>
    </lineage>
</organism>
<evidence type="ECO:0000313" key="4">
    <source>
        <dbReference type="WBParaSite" id="nRc.2.0.1.t23562-RA"/>
    </source>
</evidence>
<dbReference type="AlphaFoldDB" id="A0A915JBM7"/>
<dbReference type="InterPro" id="IPR014912">
    <property type="entry name" value="Sep15_SelM_dom"/>
</dbReference>
<dbReference type="Proteomes" id="UP000887565">
    <property type="component" value="Unplaced"/>
</dbReference>
<dbReference type="InterPro" id="IPR038219">
    <property type="entry name" value="Sep15/SelM_sf"/>
</dbReference>
<feature type="domain" description="Selenoprotein F/M" evidence="2">
    <location>
        <begin position="17"/>
        <end position="63"/>
    </location>
</feature>
<dbReference type="WBParaSite" id="nRc.2.0.1.t23562-RA">
    <property type="protein sequence ID" value="nRc.2.0.1.t23562-RA"/>
    <property type="gene ID" value="nRc.2.0.1.g23562"/>
</dbReference>
<proteinExistence type="inferred from homology"/>
<evidence type="ECO:0000256" key="1">
    <source>
        <dbReference type="ARBA" id="ARBA00005742"/>
    </source>
</evidence>
<dbReference type="Pfam" id="PF08806">
    <property type="entry name" value="Sep15_SelM"/>
    <property type="match status" value="1"/>
</dbReference>
<name>A0A915JBM7_ROMCU</name>
<protein>
    <submittedName>
        <fullName evidence="4">Selenoprotein F/M domain-containing protein</fullName>
    </submittedName>
</protein>
<evidence type="ECO:0000259" key="2">
    <source>
        <dbReference type="Pfam" id="PF08806"/>
    </source>
</evidence>
<evidence type="ECO:0000313" key="3">
    <source>
        <dbReference type="Proteomes" id="UP000887565"/>
    </source>
</evidence>
<accession>A0A915JBM7</accession>
<comment type="similarity">
    <text evidence="1">Belongs to the selenoprotein M/F family.</text>
</comment>
<dbReference type="SUPFAM" id="SSF52833">
    <property type="entry name" value="Thioredoxin-like"/>
    <property type="match status" value="1"/>
</dbReference>